<dbReference type="GO" id="GO:0003676">
    <property type="term" value="F:nucleic acid binding"/>
    <property type="evidence" value="ECO:0007669"/>
    <property type="project" value="InterPro"/>
</dbReference>
<dbReference type="Pfam" id="PF13650">
    <property type="entry name" value="Asp_protease_2"/>
    <property type="match status" value="1"/>
</dbReference>
<proteinExistence type="predicted"/>
<dbReference type="InterPro" id="IPR036875">
    <property type="entry name" value="Znf_CCHC_sf"/>
</dbReference>
<dbReference type="PROSITE" id="PS00141">
    <property type="entry name" value="ASP_PROTEASE"/>
    <property type="match status" value="1"/>
</dbReference>
<comment type="caution">
    <text evidence="1">The sequence shown here is derived from an EMBL/GenBank/DDBJ whole genome shotgun (WGS) entry which is preliminary data.</text>
</comment>
<evidence type="ECO:0000313" key="2">
    <source>
        <dbReference type="Proteomes" id="UP000467840"/>
    </source>
</evidence>
<dbReference type="SUPFAM" id="SSF50630">
    <property type="entry name" value="Acid proteases"/>
    <property type="match status" value="1"/>
</dbReference>
<name>A0A6A6MTC5_HEVBR</name>
<dbReference type="GO" id="GO:0004190">
    <property type="term" value="F:aspartic-type endopeptidase activity"/>
    <property type="evidence" value="ECO:0007669"/>
    <property type="project" value="InterPro"/>
</dbReference>
<dbReference type="GO" id="GO:0006508">
    <property type="term" value="P:proteolysis"/>
    <property type="evidence" value="ECO:0007669"/>
    <property type="project" value="InterPro"/>
</dbReference>
<dbReference type="SUPFAM" id="SSF57756">
    <property type="entry name" value="Retrovirus zinc finger-like domains"/>
    <property type="match status" value="1"/>
</dbReference>
<dbReference type="EMBL" id="JAAGAX010000005">
    <property type="protein sequence ID" value="KAF2315658.1"/>
    <property type="molecule type" value="Genomic_DNA"/>
</dbReference>
<dbReference type="InterPro" id="IPR021109">
    <property type="entry name" value="Peptidase_aspartic_dom_sf"/>
</dbReference>
<accession>A0A6A6MTC5</accession>
<dbReference type="AlphaFoldDB" id="A0A6A6MTC5"/>
<dbReference type="GO" id="GO:0008270">
    <property type="term" value="F:zinc ion binding"/>
    <property type="evidence" value="ECO:0007669"/>
    <property type="project" value="InterPro"/>
</dbReference>
<reference evidence="1 2" key="1">
    <citation type="journal article" date="2020" name="Mol. Plant">
        <title>The Chromosome-Based Rubber Tree Genome Provides New Insights into Spurge Genome Evolution and Rubber Biosynthesis.</title>
        <authorList>
            <person name="Liu J."/>
            <person name="Shi C."/>
            <person name="Shi C.C."/>
            <person name="Li W."/>
            <person name="Zhang Q.J."/>
            <person name="Zhang Y."/>
            <person name="Li K."/>
            <person name="Lu H.F."/>
            <person name="Shi C."/>
            <person name="Zhu S.T."/>
            <person name="Xiao Z.Y."/>
            <person name="Nan H."/>
            <person name="Yue Y."/>
            <person name="Zhu X.G."/>
            <person name="Wu Y."/>
            <person name="Hong X.N."/>
            <person name="Fan G.Y."/>
            <person name="Tong Y."/>
            <person name="Zhang D."/>
            <person name="Mao C.L."/>
            <person name="Liu Y.L."/>
            <person name="Hao S.J."/>
            <person name="Liu W.Q."/>
            <person name="Lv M.Q."/>
            <person name="Zhang H.B."/>
            <person name="Liu Y."/>
            <person name="Hu-Tang G.R."/>
            <person name="Wang J.P."/>
            <person name="Wang J.H."/>
            <person name="Sun Y.H."/>
            <person name="Ni S.B."/>
            <person name="Chen W.B."/>
            <person name="Zhang X.C."/>
            <person name="Jiao Y.N."/>
            <person name="Eichler E.E."/>
            <person name="Li G.H."/>
            <person name="Liu X."/>
            <person name="Gao L.Z."/>
        </authorList>
    </citation>
    <scope>NUCLEOTIDE SEQUENCE [LARGE SCALE GENOMIC DNA]</scope>
    <source>
        <strain evidence="2">cv. GT1</strain>
        <tissue evidence="1">Leaf</tissue>
    </source>
</reference>
<keyword evidence="2" id="KW-1185">Reference proteome</keyword>
<sequence length="197" mass="22168">MDERGQWRKETLDWKERQWGKRFGNSGSNDNAAERGPLKCYNCQGPHLARDCPKAGGLDARVVENETPPPRQEGSSMGSMQLGAIETGRQNEVQWGNKGRLFAQIQVGQNEVQALVDTGATDNFLRLEEAQKLGVAFQRQTGWLKTVIQPQFRRMPLYCGKWECLYGAVEEEGRGRVLSAMQLAKGVKNSEPTSLWR</sequence>
<evidence type="ECO:0000313" key="1">
    <source>
        <dbReference type="EMBL" id="KAF2315658.1"/>
    </source>
</evidence>
<gene>
    <name evidence="1" type="ORF">GH714_040180</name>
</gene>
<organism evidence="1 2">
    <name type="scientific">Hevea brasiliensis</name>
    <name type="common">Para rubber tree</name>
    <name type="synonym">Siphonia brasiliensis</name>
    <dbReference type="NCBI Taxonomy" id="3981"/>
    <lineage>
        <taxon>Eukaryota</taxon>
        <taxon>Viridiplantae</taxon>
        <taxon>Streptophyta</taxon>
        <taxon>Embryophyta</taxon>
        <taxon>Tracheophyta</taxon>
        <taxon>Spermatophyta</taxon>
        <taxon>Magnoliopsida</taxon>
        <taxon>eudicotyledons</taxon>
        <taxon>Gunneridae</taxon>
        <taxon>Pentapetalae</taxon>
        <taxon>rosids</taxon>
        <taxon>fabids</taxon>
        <taxon>Malpighiales</taxon>
        <taxon>Euphorbiaceae</taxon>
        <taxon>Crotonoideae</taxon>
        <taxon>Micrandreae</taxon>
        <taxon>Hevea</taxon>
    </lineage>
</organism>
<dbReference type="InterPro" id="IPR001969">
    <property type="entry name" value="Aspartic_peptidase_AS"/>
</dbReference>
<protein>
    <submittedName>
        <fullName evidence="1">Uncharacterized protein</fullName>
    </submittedName>
</protein>
<dbReference type="Gene3D" id="2.40.70.10">
    <property type="entry name" value="Acid Proteases"/>
    <property type="match status" value="1"/>
</dbReference>
<dbReference type="Proteomes" id="UP000467840">
    <property type="component" value="Chromosome 15"/>
</dbReference>